<gene>
    <name evidence="2" type="ORF">B296_00031269</name>
</gene>
<organism evidence="2 3">
    <name type="scientific">Ensete ventricosum</name>
    <name type="common">Abyssinian banana</name>
    <name type="synonym">Musa ensete</name>
    <dbReference type="NCBI Taxonomy" id="4639"/>
    <lineage>
        <taxon>Eukaryota</taxon>
        <taxon>Viridiplantae</taxon>
        <taxon>Streptophyta</taxon>
        <taxon>Embryophyta</taxon>
        <taxon>Tracheophyta</taxon>
        <taxon>Spermatophyta</taxon>
        <taxon>Magnoliopsida</taxon>
        <taxon>Liliopsida</taxon>
        <taxon>Zingiberales</taxon>
        <taxon>Musaceae</taxon>
        <taxon>Ensete</taxon>
    </lineage>
</organism>
<accession>A0A426Z197</accession>
<evidence type="ECO:0000256" key="1">
    <source>
        <dbReference type="SAM" id="MobiDB-lite"/>
    </source>
</evidence>
<evidence type="ECO:0000313" key="2">
    <source>
        <dbReference type="EMBL" id="RRT57731.1"/>
    </source>
</evidence>
<reference evidence="2 3" key="1">
    <citation type="journal article" date="2014" name="Agronomy (Basel)">
        <title>A Draft Genome Sequence for Ensete ventricosum, the Drought-Tolerant Tree Against Hunger.</title>
        <authorList>
            <person name="Harrison J."/>
            <person name="Moore K.A."/>
            <person name="Paszkiewicz K."/>
            <person name="Jones T."/>
            <person name="Grant M."/>
            <person name="Ambacheew D."/>
            <person name="Muzemil S."/>
            <person name="Studholme D.J."/>
        </authorList>
    </citation>
    <scope>NUCLEOTIDE SEQUENCE [LARGE SCALE GENOMIC DNA]</scope>
</reference>
<dbReference type="AlphaFoldDB" id="A0A426Z197"/>
<dbReference type="Proteomes" id="UP000287651">
    <property type="component" value="Unassembled WGS sequence"/>
</dbReference>
<feature type="region of interest" description="Disordered" evidence="1">
    <location>
        <begin position="25"/>
        <end position="57"/>
    </location>
</feature>
<sequence>MDATISSNKKEEGKKEYLASSVLARLPSSPAGYPRPRPQPIFLPRRPRVPRGRDRSRFFSRVRRRSVSPREETDRGDVGCKCKLAFAVGAAHEERDNEQDKREVVYSLRAEEAQSRVPTGKRSHKERLTMAEIRLDVLEASLEELYQGQRRLLGVESWQEETES</sequence>
<proteinExistence type="predicted"/>
<evidence type="ECO:0000313" key="3">
    <source>
        <dbReference type="Proteomes" id="UP000287651"/>
    </source>
</evidence>
<comment type="caution">
    <text evidence="2">The sequence shown here is derived from an EMBL/GenBank/DDBJ whole genome shotgun (WGS) entry which is preliminary data.</text>
</comment>
<protein>
    <submittedName>
        <fullName evidence="2">Uncharacterized protein</fullName>
    </submittedName>
</protein>
<name>A0A426Z197_ENSVE</name>
<dbReference type="EMBL" id="AMZH03009023">
    <property type="protein sequence ID" value="RRT57731.1"/>
    <property type="molecule type" value="Genomic_DNA"/>
</dbReference>